<comment type="function">
    <text evidence="8">Catalyzes the stereoinversion of LL-2,6-diaminopimelate (L,L-DAP) to meso-diaminopimelate (meso-DAP), a precursor of L-lysine and an essential component of the bacterial peptidoglycan.</text>
</comment>
<dbReference type="InterPro" id="IPR001653">
    <property type="entry name" value="DAP_epimerase_DapF"/>
</dbReference>
<dbReference type="UniPathway" id="UPA00034">
    <property type="reaction ID" value="UER00025"/>
</dbReference>
<feature type="active site" description="Proton donor" evidence="8">
    <location>
        <position position="88"/>
    </location>
</feature>
<feature type="binding site" evidence="8">
    <location>
        <begin position="232"/>
        <end position="233"/>
    </location>
    <ligand>
        <name>substrate</name>
    </ligand>
</feature>
<feature type="binding site" evidence="8">
    <location>
        <position position="168"/>
    </location>
    <ligand>
        <name>substrate</name>
    </ligand>
</feature>
<dbReference type="PATRIC" id="fig|1220535.3.peg.1034"/>
<dbReference type="PROSITE" id="PS01326">
    <property type="entry name" value="DAP_EPIMERASE"/>
    <property type="match status" value="1"/>
</dbReference>
<reference evidence="10 11" key="1">
    <citation type="journal article" date="2012" name="J. Bacteriol.">
        <title>Genome Sequence of Strain IMCC14465, Isolated from the East Sea, Belonging to the PS1 Clade of Alphaproteobacteria.</title>
        <authorList>
            <person name="Yang S.J."/>
            <person name="Kang I."/>
            <person name="Cho J.C."/>
        </authorList>
    </citation>
    <scope>NUCLEOTIDE SEQUENCE [LARGE SCALE GENOMIC DNA]</scope>
    <source>
        <strain evidence="10 11">IMCC14465</strain>
    </source>
</reference>
<dbReference type="Pfam" id="PF01678">
    <property type="entry name" value="DAP_epimerase"/>
    <property type="match status" value="2"/>
</dbReference>
<comment type="subunit">
    <text evidence="8">Homodimer.</text>
</comment>
<evidence type="ECO:0000313" key="10">
    <source>
        <dbReference type="EMBL" id="EJW21244.1"/>
    </source>
</evidence>
<comment type="caution">
    <text evidence="10">The sequence shown here is derived from an EMBL/GenBank/DDBJ whole genome shotgun (WGS) entry which is preliminary data.</text>
</comment>
<feature type="active site" evidence="9">
    <location>
        <position position="88"/>
    </location>
</feature>
<evidence type="ECO:0000256" key="9">
    <source>
        <dbReference type="PROSITE-ProRule" id="PRU10125"/>
    </source>
</evidence>
<dbReference type="HAMAP" id="MF_00197">
    <property type="entry name" value="DAP_epimerase"/>
    <property type="match status" value="1"/>
</dbReference>
<dbReference type="SUPFAM" id="SSF54506">
    <property type="entry name" value="Diaminopimelate epimerase-like"/>
    <property type="match status" value="2"/>
</dbReference>
<accession>J9DZW1</accession>
<dbReference type="AlphaFoldDB" id="J9DZW1"/>
<dbReference type="EC" id="5.1.1.7" evidence="3 8"/>
<proteinExistence type="inferred from homology"/>
<dbReference type="Proteomes" id="UP000004836">
    <property type="component" value="Unassembled WGS sequence"/>
</dbReference>
<feature type="binding site" evidence="8">
    <location>
        <begin position="222"/>
        <end position="223"/>
    </location>
    <ligand>
        <name>substrate</name>
    </ligand>
</feature>
<organism evidence="10 11">
    <name type="scientific">alpha proteobacterium IMCC14465</name>
    <dbReference type="NCBI Taxonomy" id="1220535"/>
    <lineage>
        <taxon>Bacteria</taxon>
        <taxon>Pseudomonadati</taxon>
        <taxon>Pseudomonadota</taxon>
        <taxon>Alphaproteobacteria</taxon>
        <taxon>PS1 clade</taxon>
    </lineage>
</organism>
<comment type="catalytic activity">
    <reaction evidence="7 8">
        <text>(2S,6S)-2,6-diaminopimelate = meso-2,6-diaminopimelate</text>
        <dbReference type="Rhea" id="RHEA:15393"/>
        <dbReference type="ChEBI" id="CHEBI:57609"/>
        <dbReference type="ChEBI" id="CHEBI:57791"/>
        <dbReference type="EC" id="5.1.1.7"/>
    </reaction>
</comment>
<evidence type="ECO:0000313" key="11">
    <source>
        <dbReference type="Proteomes" id="UP000004836"/>
    </source>
</evidence>
<dbReference type="PANTHER" id="PTHR31689">
    <property type="entry name" value="DIAMINOPIMELATE EPIMERASE, CHLOROPLASTIC"/>
    <property type="match status" value="1"/>
</dbReference>
<evidence type="ECO:0000256" key="1">
    <source>
        <dbReference type="ARBA" id="ARBA00005196"/>
    </source>
</evidence>
<comment type="pathway">
    <text evidence="1 8">Amino-acid biosynthesis; L-lysine biosynthesis via DAP pathway; DL-2,6-diaminopimelate from LL-2,6-diaminopimelate: step 1/1.</text>
</comment>
<evidence type="ECO:0000256" key="2">
    <source>
        <dbReference type="ARBA" id="ARBA00010219"/>
    </source>
</evidence>
<feature type="binding site" evidence="8">
    <location>
        <position position="79"/>
    </location>
    <ligand>
        <name>substrate</name>
    </ligand>
</feature>
<feature type="binding site" evidence="8">
    <location>
        <position position="60"/>
    </location>
    <ligand>
        <name>substrate</name>
    </ligand>
</feature>
<dbReference type="Gene3D" id="3.10.310.10">
    <property type="entry name" value="Diaminopimelate Epimerase, Chain A, domain 1"/>
    <property type="match status" value="2"/>
</dbReference>
<evidence type="ECO:0000256" key="8">
    <source>
        <dbReference type="HAMAP-Rule" id="MF_00197"/>
    </source>
</evidence>
<protein>
    <recommendedName>
        <fullName evidence="3 8">Diaminopimelate epimerase</fullName>
        <shortName evidence="8">DAP epimerase</shortName>
        <ecNumber evidence="3 8">5.1.1.7</ecNumber>
    </recommendedName>
    <alternativeName>
        <fullName evidence="8">PLP-independent amino acid racemase</fullName>
    </alternativeName>
</protein>
<keyword evidence="5 8" id="KW-0457">Lysine biosynthesis</keyword>
<feature type="site" description="Could be important to modulate the pK values of the two catalytic cysteine residues" evidence="8">
    <location>
        <position position="170"/>
    </location>
</feature>
<dbReference type="NCBIfam" id="TIGR00652">
    <property type="entry name" value="DapF"/>
    <property type="match status" value="1"/>
</dbReference>
<keyword evidence="8" id="KW-0963">Cytoplasm</keyword>
<feature type="binding site" evidence="8">
    <location>
        <position position="201"/>
    </location>
    <ligand>
        <name>substrate</name>
    </ligand>
</feature>
<feature type="active site" description="Proton acceptor" evidence="8">
    <location>
        <position position="231"/>
    </location>
</feature>
<keyword evidence="6 8" id="KW-0413">Isomerase</keyword>
<evidence type="ECO:0000256" key="3">
    <source>
        <dbReference type="ARBA" id="ARBA00013080"/>
    </source>
</evidence>
<name>J9DZW1_9PROT</name>
<evidence type="ECO:0000256" key="7">
    <source>
        <dbReference type="ARBA" id="ARBA00051712"/>
    </source>
</evidence>
<dbReference type="GO" id="GO:0005829">
    <property type="term" value="C:cytosol"/>
    <property type="evidence" value="ECO:0007669"/>
    <property type="project" value="TreeGrafter"/>
</dbReference>
<comment type="similarity">
    <text evidence="2 8">Belongs to the diaminopimelate epimerase family.</text>
</comment>
<dbReference type="STRING" id="1220535.IMCC14465_10400"/>
<sequence length="302" mass="32952">MTQTNGQDKLIPFSRMNGLGNDFIIFDVMEDASLLPDDISETVWRHIADRDNPATKGCDQILILRPAGAVSDCFMDIRNADGSQAESCGNGTRAVAAYLAKHKGLTNPVIETLGGQLACAVLPENRVEVSMPAPKFAWADIPVAEEVKTNGVKLHDELPPAFLVNVGNPHAVFFASKKTKWMASKYGSELEIHALFPQQANINFAQILRDFERATILLHTWERGAGLTKACGTGACATAIAAIELGATRLPDGTLRTEVDIMPPINRDRNESDIITIRYQPGAETYIMRGPAEFEFDGKVKL</sequence>
<dbReference type="PANTHER" id="PTHR31689:SF0">
    <property type="entry name" value="DIAMINOPIMELATE EPIMERASE"/>
    <property type="match status" value="1"/>
</dbReference>
<feature type="site" description="Could be important to modulate the pK values of the two catalytic cysteine residues" evidence="8">
    <location>
        <position position="222"/>
    </location>
</feature>
<comment type="subcellular location">
    <subcellularLocation>
        <location evidence="8">Cytoplasm</location>
    </subcellularLocation>
</comment>
<dbReference type="EMBL" id="ALYF01000003">
    <property type="protein sequence ID" value="EJW21244.1"/>
    <property type="molecule type" value="Genomic_DNA"/>
</dbReference>
<feature type="binding site" evidence="8">
    <location>
        <begin position="89"/>
        <end position="90"/>
    </location>
    <ligand>
        <name>substrate</name>
    </ligand>
</feature>
<dbReference type="InterPro" id="IPR018510">
    <property type="entry name" value="DAP_epimerase_AS"/>
</dbReference>
<dbReference type="eggNOG" id="COG0253">
    <property type="taxonomic scope" value="Bacteria"/>
</dbReference>
<feature type="binding site" evidence="8">
    <location>
        <position position="21"/>
    </location>
    <ligand>
        <name>substrate</name>
    </ligand>
</feature>
<keyword evidence="11" id="KW-1185">Reference proteome</keyword>
<dbReference type="GO" id="GO:0008837">
    <property type="term" value="F:diaminopimelate epimerase activity"/>
    <property type="evidence" value="ECO:0007669"/>
    <property type="project" value="UniProtKB-UniRule"/>
</dbReference>
<evidence type="ECO:0000256" key="4">
    <source>
        <dbReference type="ARBA" id="ARBA00022605"/>
    </source>
</evidence>
<evidence type="ECO:0000256" key="5">
    <source>
        <dbReference type="ARBA" id="ARBA00023154"/>
    </source>
</evidence>
<keyword evidence="4 8" id="KW-0028">Amino-acid biosynthesis</keyword>
<evidence type="ECO:0000256" key="6">
    <source>
        <dbReference type="ARBA" id="ARBA00023235"/>
    </source>
</evidence>
<gene>
    <name evidence="8" type="primary">dapF</name>
    <name evidence="10" type="ORF">IMCC14465_10400</name>
</gene>
<dbReference type="GO" id="GO:0009089">
    <property type="term" value="P:lysine biosynthetic process via diaminopimelate"/>
    <property type="evidence" value="ECO:0007669"/>
    <property type="project" value="UniProtKB-UniRule"/>
</dbReference>